<organism evidence="6 7">
    <name type="scientific">Rasiella rasia</name>
    <dbReference type="NCBI Taxonomy" id="2744027"/>
    <lineage>
        <taxon>Bacteria</taxon>
        <taxon>Pseudomonadati</taxon>
        <taxon>Bacteroidota</taxon>
        <taxon>Flavobacteriia</taxon>
        <taxon>Flavobacteriales</taxon>
        <taxon>Flavobacteriaceae</taxon>
        <taxon>Rasiella</taxon>
    </lineage>
</organism>
<keyword evidence="2" id="KW-0677">Repeat</keyword>
<keyword evidence="1 4" id="KW-0732">Signal</keyword>
<keyword evidence="3" id="KW-0106">Calcium</keyword>
<dbReference type="InterPro" id="IPR038081">
    <property type="entry name" value="CalX-like_sf"/>
</dbReference>
<dbReference type="InterPro" id="IPR003644">
    <property type="entry name" value="Calx_beta"/>
</dbReference>
<dbReference type="SUPFAM" id="SSF63825">
    <property type="entry name" value="YWTD domain"/>
    <property type="match status" value="1"/>
</dbReference>
<dbReference type="AlphaFoldDB" id="A0A6G6GQW1"/>
<dbReference type="SMART" id="SM00237">
    <property type="entry name" value="Calx_beta"/>
    <property type="match status" value="1"/>
</dbReference>
<dbReference type="Gene3D" id="2.60.40.2030">
    <property type="match status" value="1"/>
</dbReference>
<dbReference type="Pfam" id="PF03160">
    <property type="entry name" value="Calx-beta"/>
    <property type="match status" value="1"/>
</dbReference>
<dbReference type="InterPro" id="IPR026444">
    <property type="entry name" value="Secre_tail"/>
</dbReference>
<evidence type="ECO:0000313" key="6">
    <source>
        <dbReference type="EMBL" id="QIE60823.1"/>
    </source>
</evidence>
<protein>
    <submittedName>
        <fullName evidence="6">T9SS type A sorting domain-containing protein</fullName>
    </submittedName>
</protein>
<dbReference type="RefSeq" id="WP_164680834.1">
    <property type="nucleotide sequence ID" value="NZ_CP049057.1"/>
</dbReference>
<feature type="signal peptide" evidence="4">
    <location>
        <begin position="1"/>
        <end position="18"/>
    </location>
</feature>
<gene>
    <name evidence="6" type="ORF">G5B37_15050</name>
</gene>
<proteinExistence type="predicted"/>
<sequence>MKKITLIAVLCVLNTAFSQTTNTQLNSSNRGAFTLEISEIFSGQEGDDLTADWFEIKNTGSTAWVSGISDDLYYDDESADGSTADLIQGITDIQPGEFVIVLVTDDTGGEITQFINVWSEVVNLSGIEIGFSDGAGLGAGGDAVNIWVGDPTATSPVNTASYPDTGLNDGESYDVDLGMFSTVGNASNAVETLALGGTNGDVPNVASPGNVPAMSNLKVTEIFSGQEGTDLTSDWFEITNQGATAWISGVDEDLYYDDDSADGSTADLIEGITEIQPGASVIVLITDNTNNEVDQFTTVWSPVVDLTNVEVGYTDGSGLGGGGDAVTLWMGDPLITSPIDTASYPDTAVNDGQSYDSSLAEFSVVGNANNAVETLALGGDLGDVPNIGSPGNILPVPNSEVEFELSVVSVSEDQTSAVLAISISSAPVAAVSVDLALVPGGTAIQGTDFIFATNPTITFPAGSAASQEIAISLIDDSEDNSDVFFMLQLQNAMDVDVVGNDVVSIYILDDDTVVPVANSAELDMNYLASYTVDSDGTAEIVTYDAASQRLYVTNGNKIEVLDFTDPSNIVPLATATLPPGTSGIQSVAVKNGILAGAVSAEPDTENGFVVISDVDGNNPLLLEVGALPDMVTFSPDGNFVLTANEGQPNADYSIDPEGSISIIDVSGGLGAITQANVTTLNFNAFDSQLASLQAAGVRIFGPGASVSQDLEPEYIAVSADSQTAYVTLQENNAYAIVDIANLEITQIIPFGLKDHSLAKNSLDTSDETDFIFDAAWPVKGVYMPDAVSFYSVNGIDYIVTANEGDAREYNGFEEERKLGDADYILDPTVFPNAAVLALDTNLGDIGITNASGDIDNDGDYDEIHVFGGRSFSIFEAATGTLVYDSGNDFEVITANDDTYGAIFNASNSNNTFKNRSDNKGPEPEGVLVQEINGEQYAFILLERVGGIMVYNVSDPAAPVFLQYLNSRDAVAGGTEMGDLGPEGLVYVPYTDSPTQTGLIVVANEVSGTLSMYSLDNDLLGVDGFALEETTNFSMYPNPSSGTIFLSKVGNYKVHDVLGRLVKTTQDTKVLQLQNLNTGIYLVSNDEGVTKRLIIK</sequence>
<dbReference type="NCBIfam" id="NF038117">
    <property type="entry name" value="choice_anch_I"/>
    <property type="match status" value="1"/>
</dbReference>
<evidence type="ECO:0000256" key="1">
    <source>
        <dbReference type="ARBA" id="ARBA00022729"/>
    </source>
</evidence>
<dbReference type="InterPro" id="IPR015943">
    <property type="entry name" value="WD40/YVTN_repeat-like_dom_sf"/>
</dbReference>
<dbReference type="InterPro" id="IPR052956">
    <property type="entry name" value="Mesenchyme-surface_protein"/>
</dbReference>
<dbReference type="KEGG" id="mgel:G5B37_15050"/>
<dbReference type="GO" id="GO:0016020">
    <property type="term" value="C:membrane"/>
    <property type="evidence" value="ECO:0007669"/>
    <property type="project" value="InterPro"/>
</dbReference>
<dbReference type="GO" id="GO:0007154">
    <property type="term" value="P:cell communication"/>
    <property type="evidence" value="ECO:0007669"/>
    <property type="project" value="InterPro"/>
</dbReference>
<feature type="chain" id="PRO_5026334470" evidence="4">
    <location>
        <begin position="19"/>
        <end position="1095"/>
    </location>
</feature>
<evidence type="ECO:0000256" key="3">
    <source>
        <dbReference type="ARBA" id="ARBA00022837"/>
    </source>
</evidence>
<evidence type="ECO:0000256" key="2">
    <source>
        <dbReference type="ARBA" id="ARBA00022737"/>
    </source>
</evidence>
<keyword evidence="7" id="KW-1185">Reference proteome</keyword>
<accession>A0A6G6GQW1</accession>
<dbReference type="NCBIfam" id="TIGR04183">
    <property type="entry name" value="Por_Secre_tail"/>
    <property type="match status" value="1"/>
</dbReference>
<dbReference type="EMBL" id="CP049057">
    <property type="protein sequence ID" value="QIE60823.1"/>
    <property type="molecule type" value="Genomic_DNA"/>
</dbReference>
<dbReference type="Gene3D" id="2.130.10.10">
    <property type="entry name" value="YVTN repeat-like/Quinoprotein amine dehydrogenase"/>
    <property type="match status" value="1"/>
</dbReference>
<dbReference type="Pfam" id="PF22494">
    <property type="entry name" value="choice_anch_I"/>
    <property type="match status" value="1"/>
</dbReference>
<dbReference type="SUPFAM" id="SSF141072">
    <property type="entry name" value="CalX-like"/>
    <property type="match status" value="1"/>
</dbReference>
<reference evidence="6 7" key="1">
    <citation type="submission" date="2020-02" db="EMBL/GenBank/DDBJ databases">
        <title>Complete genome sequence of Flavobacteriaceae bacterium.</title>
        <authorList>
            <person name="Kim S.-J."/>
            <person name="Kim Y.-S."/>
            <person name="Kim K.-H."/>
        </authorList>
    </citation>
    <scope>NUCLEOTIDE SEQUENCE [LARGE SCALE GENOMIC DNA]</scope>
    <source>
        <strain evidence="6 7">RR4-40</strain>
    </source>
</reference>
<evidence type="ECO:0000259" key="5">
    <source>
        <dbReference type="SMART" id="SM00237"/>
    </source>
</evidence>
<feature type="domain" description="Calx-beta" evidence="5">
    <location>
        <begin position="389"/>
        <end position="490"/>
    </location>
</feature>
<dbReference type="InterPro" id="IPR055188">
    <property type="entry name" value="Choice_anch_I"/>
</dbReference>
<dbReference type="PANTHER" id="PTHR46928:SF1">
    <property type="entry name" value="MESENCHYME-SPECIFIC CELL SURFACE GLYCOPROTEIN"/>
    <property type="match status" value="1"/>
</dbReference>
<evidence type="ECO:0000256" key="4">
    <source>
        <dbReference type="SAM" id="SignalP"/>
    </source>
</evidence>
<evidence type="ECO:0000313" key="7">
    <source>
        <dbReference type="Proteomes" id="UP000505306"/>
    </source>
</evidence>
<name>A0A6G6GQW1_9FLAO</name>
<dbReference type="Pfam" id="PF18962">
    <property type="entry name" value="Por_Secre_tail"/>
    <property type="match status" value="1"/>
</dbReference>
<dbReference type="PANTHER" id="PTHR46928">
    <property type="entry name" value="MESENCHYME-SPECIFIC CELL SURFACE GLYCOPROTEIN"/>
    <property type="match status" value="1"/>
</dbReference>
<dbReference type="Proteomes" id="UP000505306">
    <property type="component" value="Chromosome"/>
</dbReference>